<organism evidence="2 3">
    <name type="scientific">Arcicella aurantiaca</name>
    <dbReference type="NCBI Taxonomy" id="591202"/>
    <lineage>
        <taxon>Bacteria</taxon>
        <taxon>Pseudomonadati</taxon>
        <taxon>Bacteroidota</taxon>
        <taxon>Cytophagia</taxon>
        <taxon>Cytophagales</taxon>
        <taxon>Flectobacillaceae</taxon>
        <taxon>Arcicella</taxon>
    </lineage>
</organism>
<dbReference type="Gene3D" id="3.30.110.170">
    <property type="entry name" value="Protein of unknown function (DUF541), domain 1"/>
    <property type="match status" value="1"/>
</dbReference>
<dbReference type="AlphaFoldDB" id="A0A316E7G6"/>
<dbReference type="Gene3D" id="3.30.70.2970">
    <property type="entry name" value="Protein of unknown function (DUF541), domain 2"/>
    <property type="match status" value="1"/>
</dbReference>
<accession>A0A316E7G6</accession>
<feature type="chain" id="PRO_5016312520" description="Secreted protein" evidence="1">
    <location>
        <begin position="21"/>
        <end position="229"/>
    </location>
</feature>
<dbReference type="InterPro" id="IPR007497">
    <property type="entry name" value="SIMPL/DUF541"/>
</dbReference>
<sequence length="229" mass="26136">MKKIIPILCLFYLVALTSKAQNNISKIEVTGQAEIEVVPDYFEYSINLQEYFKTENEKLSIETLEKSLVKAVEEIGLKKDNLTINTVQGSKRYSSDDKPSSFLESRNYILKVKTINDINNLLPKLDNKGLTNTSLNKMTNKMQSEIEKELRIKAINDAKEKANSIAESVGKKIGDIILISGNEFYGLRKGWKSYDLNEDIKVGYGKFKTDIEVEKIKISYQVNITFQMK</sequence>
<dbReference type="RefSeq" id="WP_109742913.1">
    <property type="nucleotide sequence ID" value="NZ_QGGO01000010.1"/>
</dbReference>
<dbReference type="EMBL" id="QGGO01000010">
    <property type="protein sequence ID" value="PWK26661.1"/>
    <property type="molecule type" value="Genomic_DNA"/>
</dbReference>
<dbReference type="OrthoDB" id="1242975at2"/>
<keyword evidence="1" id="KW-0732">Signal</keyword>
<proteinExistence type="predicted"/>
<gene>
    <name evidence="2" type="ORF">LV89_02170</name>
</gene>
<reference evidence="2 3" key="1">
    <citation type="submission" date="2018-05" db="EMBL/GenBank/DDBJ databases">
        <title>Genomic Encyclopedia of Archaeal and Bacterial Type Strains, Phase II (KMG-II): from individual species to whole genera.</title>
        <authorList>
            <person name="Goeker M."/>
        </authorList>
    </citation>
    <scope>NUCLEOTIDE SEQUENCE [LARGE SCALE GENOMIC DNA]</scope>
    <source>
        <strain evidence="2 3">DSM 22214</strain>
    </source>
</reference>
<dbReference type="GO" id="GO:0006974">
    <property type="term" value="P:DNA damage response"/>
    <property type="evidence" value="ECO:0007669"/>
    <property type="project" value="TreeGrafter"/>
</dbReference>
<name>A0A316E7G6_9BACT</name>
<keyword evidence="3" id="KW-1185">Reference proteome</keyword>
<evidence type="ECO:0000313" key="2">
    <source>
        <dbReference type="EMBL" id="PWK26661.1"/>
    </source>
</evidence>
<evidence type="ECO:0000256" key="1">
    <source>
        <dbReference type="SAM" id="SignalP"/>
    </source>
</evidence>
<dbReference type="InterPro" id="IPR052022">
    <property type="entry name" value="26kDa_periplasmic_antigen"/>
</dbReference>
<feature type="signal peptide" evidence="1">
    <location>
        <begin position="1"/>
        <end position="20"/>
    </location>
</feature>
<evidence type="ECO:0000313" key="3">
    <source>
        <dbReference type="Proteomes" id="UP000245489"/>
    </source>
</evidence>
<evidence type="ECO:0008006" key="4">
    <source>
        <dbReference type="Google" id="ProtNLM"/>
    </source>
</evidence>
<dbReference type="Pfam" id="PF04402">
    <property type="entry name" value="SIMPL"/>
    <property type="match status" value="1"/>
</dbReference>
<dbReference type="Proteomes" id="UP000245489">
    <property type="component" value="Unassembled WGS sequence"/>
</dbReference>
<comment type="caution">
    <text evidence="2">The sequence shown here is derived from an EMBL/GenBank/DDBJ whole genome shotgun (WGS) entry which is preliminary data.</text>
</comment>
<dbReference type="PANTHER" id="PTHR34387">
    <property type="entry name" value="SLR1258 PROTEIN"/>
    <property type="match status" value="1"/>
</dbReference>
<protein>
    <recommendedName>
        <fullName evidence="4">Secreted protein</fullName>
    </recommendedName>
</protein>
<dbReference type="PANTHER" id="PTHR34387:SF1">
    <property type="entry name" value="PERIPLASMIC IMMUNOGENIC PROTEIN"/>
    <property type="match status" value="1"/>
</dbReference>